<dbReference type="EMBL" id="BARU01019921">
    <property type="protein sequence ID" value="GAH58445.1"/>
    <property type="molecule type" value="Genomic_DNA"/>
</dbReference>
<proteinExistence type="predicted"/>
<dbReference type="AlphaFoldDB" id="X1HN21"/>
<reference evidence="1" key="1">
    <citation type="journal article" date="2014" name="Front. Microbiol.">
        <title>High frequency of phylogenetically diverse reductive dehalogenase-homologous genes in deep subseafloor sedimentary metagenomes.</title>
        <authorList>
            <person name="Kawai M."/>
            <person name="Futagami T."/>
            <person name="Toyoda A."/>
            <person name="Takaki Y."/>
            <person name="Nishi S."/>
            <person name="Hori S."/>
            <person name="Arai W."/>
            <person name="Tsubouchi T."/>
            <person name="Morono Y."/>
            <person name="Uchiyama I."/>
            <person name="Ito T."/>
            <person name="Fujiyama A."/>
            <person name="Inagaki F."/>
            <person name="Takami H."/>
        </authorList>
    </citation>
    <scope>NUCLEOTIDE SEQUENCE</scope>
    <source>
        <strain evidence="1">Expedition CK06-06</strain>
    </source>
</reference>
<name>X1HN21_9ZZZZ</name>
<accession>X1HN21</accession>
<organism evidence="1">
    <name type="scientific">marine sediment metagenome</name>
    <dbReference type="NCBI Taxonomy" id="412755"/>
    <lineage>
        <taxon>unclassified sequences</taxon>
        <taxon>metagenomes</taxon>
        <taxon>ecological metagenomes</taxon>
    </lineage>
</organism>
<protein>
    <submittedName>
        <fullName evidence="1">Uncharacterized protein</fullName>
    </submittedName>
</protein>
<feature type="non-terminal residue" evidence="1">
    <location>
        <position position="1"/>
    </location>
</feature>
<sequence>RCPRKYGVFSYMHIKDVSESLAAAMRARRQASP</sequence>
<gene>
    <name evidence="1" type="ORF">S03H2_32770</name>
</gene>
<evidence type="ECO:0000313" key="1">
    <source>
        <dbReference type="EMBL" id="GAH58445.1"/>
    </source>
</evidence>
<comment type="caution">
    <text evidence="1">The sequence shown here is derived from an EMBL/GenBank/DDBJ whole genome shotgun (WGS) entry which is preliminary data.</text>
</comment>